<dbReference type="AlphaFoldDB" id="A0A090ANV5"/>
<dbReference type="STRING" id="40754.THII_3555"/>
<evidence type="ECO:0000313" key="2">
    <source>
        <dbReference type="Proteomes" id="UP000031623"/>
    </source>
</evidence>
<name>A0A090ANV5_9GAMM</name>
<gene>
    <name evidence="1" type="ORF">THII_3555</name>
</gene>
<dbReference type="Pfam" id="PF12784">
    <property type="entry name" value="PDDEXK_2"/>
    <property type="match status" value="1"/>
</dbReference>
<accession>A0A090ANV5</accession>
<dbReference type="EMBL" id="AP014633">
    <property type="protein sequence ID" value="BAP57852.1"/>
    <property type="molecule type" value="Genomic_DNA"/>
</dbReference>
<dbReference type="HOGENOM" id="CLU_993713_0_0_6"/>
<protein>
    <recommendedName>
        <fullName evidence="3">Rpn family recombination-promoting nuclease/putative transposase</fullName>
    </recommendedName>
</protein>
<keyword evidence="2" id="KW-1185">Reference proteome</keyword>
<reference evidence="1 2" key="1">
    <citation type="journal article" date="2014" name="ISME J.">
        <title>Ecophysiology of Thioploca ingrica as revealed by the complete genome sequence supplemented with proteomic evidence.</title>
        <authorList>
            <person name="Kojima H."/>
            <person name="Ogura Y."/>
            <person name="Yamamoto N."/>
            <person name="Togashi T."/>
            <person name="Mori H."/>
            <person name="Watanabe T."/>
            <person name="Nemoto F."/>
            <person name="Kurokawa K."/>
            <person name="Hayashi T."/>
            <person name="Fukui M."/>
        </authorList>
    </citation>
    <scope>NUCLEOTIDE SEQUENCE [LARGE SCALE GENOMIC DNA]</scope>
</reference>
<dbReference type="Proteomes" id="UP000031623">
    <property type="component" value="Chromosome"/>
</dbReference>
<proteinExistence type="predicted"/>
<evidence type="ECO:0008006" key="3">
    <source>
        <dbReference type="Google" id="ProtNLM"/>
    </source>
</evidence>
<sequence>MKQVASLRYGVIFKKAFSQPDIFKAFVKDFLNIELEIDQVETEKSFSPPIGRVDSHFDLYAEDKRNRVIVDIQHVKFPDHYDRFLHYHCAAMLEQVGSAESYSPNLKVFTIVVLTSGDKHQVPMAVIDFDPKDWFTGKPLGEIAHRVLYLCPKYADEMTPEPYRQWLLAIDDSLDGEVEESHYTHPRLRQVFELIERDEITPQERARMKDEYGYEQLRQEKYQEGLMEGKIAIAKNLLTMGLDTSIIAQATGLSEPEIEKLRGI</sequence>
<dbReference type="OrthoDB" id="5622732at2"/>
<dbReference type="KEGG" id="tig:THII_3555"/>
<evidence type="ECO:0000313" key="1">
    <source>
        <dbReference type="EMBL" id="BAP57852.1"/>
    </source>
</evidence>
<organism evidence="1 2">
    <name type="scientific">Thioploca ingrica</name>
    <dbReference type="NCBI Taxonomy" id="40754"/>
    <lineage>
        <taxon>Bacteria</taxon>
        <taxon>Pseudomonadati</taxon>
        <taxon>Pseudomonadota</taxon>
        <taxon>Gammaproteobacteria</taxon>
        <taxon>Thiotrichales</taxon>
        <taxon>Thiotrichaceae</taxon>
        <taxon>Thioploca</taxon>
    </lineage>
</organism>